<dbReference type="Pfam" id="PF17283">
    <property type="entry name" value="Zn_ribbon_SprT"/>
    <property type="match status" value="1"/>
</dbReference>
<organism evidence="4 5">
    <name type="scientific">Pyricularia oryzae</name>
    <name type="common">Rice blast fungus</name>
    <name type="synonym">Magnaporthe oryzae</name>
    <dbReference type="NCBI Taxonomy" id="318829"/>
    <lineage>
        <taxon>Eukaryota</taxon>
        <taxon>Fungi</taxon>
        <taxon>Dikarya</taxon>
        <taxon>Ascomycota</taxon>
        <taxon>Pezizomycotina</taxon>
        <taxon>Sordariomycetes</taxon>
        <taxon>Sordariomycetidae</taxon>
        <taxon>Magnaporthales</taxon>
        <taxon>Pyriculariaceae</taxon>
        <taxon>Pyricularia</taxon>
    </lineage>
</organism>
<dbReference type="Pfam" id="PF00505">
    <property type="entry name" value="HMG_box"/>
    <property type="match status" value="1"/>
</dbReference>
<feature type="region of interest" description="Disordered" evidence="2">
    <location>
        <begin position="151"/>
        <end position="396"/>
    </location>
</feature>
<keyword evidence="1" id="KW-0238">DNA-binding</keyword>
<evidence type="ECO:0000259" key="3">
    <source>
        <dbReference type="PROSITE" id="PS50118"/>
    </source>
</evidence>
<reference evidence="4 5" key="1">
    <citation type="journal article" date="2019" name="Mol. Biol. Evol.">
        <title>Blast fungal genomes show frequent chromosomal changes, gene gains and losses, and effector gene turnover.</title>
        <authorList>
            <person name="Gomez Luciano L.B."/>
            <person name="Jason Tsai I."/>
            <person name="Chuma I."/>
            <person name="Tosa Y."/>
            <person name="Chen Y.H."/>
            <person name="Li J.Y."/>
            <person name="Li M.Y."/>
            <person name="Jade Lu M.Y."/>
            <person name="Nakayashiki H."/>
            <person name="Li W.H."/>
        </authorList>
    </citation>
    <scope>NUCLEOTIDE SEQUENCE [LARGE SCALE GENOMIC DNA]</scope>
    <source>
        <strain evidence="4">MZ5-1-6</strain>
    </source>
</reference>
<evidence type="ECO:0000313" key="5">
    <source>
        <dbReference type="Proteomes" id="UP000294847"/>
    </source>
</evidence>
<dbReference type="GO" id="GO:0003677">
    <property type="term" value="F:DNA binding"/>
    <property type="evidence" value="ECO:0007669"/>
    <property type="project" value="UniProtKB-UniRule"/>
</dbReference>
<proteinExistence type="predicted"/>
<evidence type="ECO:0000256" key="1">
    <source>
        <dbReference type="PROSITE-ProRule" id="PRU00267"/>
    </source>
</evidence>
<feature type="compositionally biased region" description="Basic and acidic residues" evidence="2">
    <location>
        <begin position="103"/>
        <end position="113"/>
    </location>
</feature>
<keyword evidence="1" id="KW-0539">Nucleus</keyword>
<name>A0A4P7NJV0_PYROR</name>
<dbReference type="GO" id="GO:0006950">
    <property type="term" value="P:response to stress"/>
    <property type="evidence" value="ECO:0007669"/>
    <property type="project" value="UniProtKB-ARBA"/>
</dbReference>
<evidence type="ECO:0000313" key="4">
    <source>
        <dbReference type="EMBL" id="QBZ62344.1"/>
    </source>
</evidence>
<feature type="compositionally biased region" description="Polar residues" evidence="2">
    <location>
        <begin position="238"/>
        <end position="247"/>
    </location>
</feature>
<dbReference type="Proteomes" id="UP000294847">
    <property type="component" value="Chromosome 5"/>
</dbReference>
<dbReference type="CDD" id="cd00084">
    <property type="entry name" value="HMG-box_SF"/>
    <property type="match status" value="1"/>
</dbReference>
<dbReference type="InterPro" id="IPR035240">
    <property type="entry name" value="SprT_Zn_ribbon"/>
</dbReference>
<feature type="region of interest" description="Disordered" evidence="2">
    <location>
        <begin position="587"/>
        <end position="608"/>
    </location>
</feature>
<dbReference type="EMBL" id="CP034208">
    <property type="protein sequence ID" value="QBZ62344.1"/>
    <property type="molecule type" value="Genomic_DNA"/>
</dbReference>
<dbReference type="InterPro" id="IPR006640">
    <property type="entry name" value="SprT-like_domain"/>
</dbReference>
<dbReference type="InterPro" id="IPR009071">
    <property type="entry name" value="HMG_box_dom"/>
</dbReference>
<feature type="compositionally biased region" description="Basic and acidic residues" evidence="2">
    <location>
        <begin position="381"/>
        <end position="396"/>
    </location>
</feature>
<dbReference type="AlphaFoldDB" id="A0A4P7NJV0"/>
<dbReference type="SMART" id="SM00731">
    <property type="entry name" value="SprT"/>
    <property type="match status" value="1"/>
</dbReference>
<dbReference type="GO" id="GO:0005634">
    <property type="term" value="C:nucleus"/>
    <property type="evidence" value="ECO:0007669"/>
    <property type="project" value="UniProtKB-UniRule"/>
</dbReference>
<feature type="region of interest" description="Disordered" evidence="2">
    <location>
        <begin position="644"/>
        <end position="674"/>
    </location>
</feature>
<feature type="compositionally biased region" description="Polar residues" evidence="2">
    <location>
        <begin position="190"/>
        <end position="207"/>
    </location>
</feature>
<feature type="DNA-binding region" description="HMG box" evidence="1">
    <location>
        <begin position="603"/>
        <end position="649"/>
    </location>
</feature>
<feature type="compositionally biased region" description="Low complexity" evidence="2">
    <location>
        <begin position="208"/>
        <end position="218"/>
    </location>
</feature>
<feature type="compositionally biased region" description="Basic residues" evidence="2">
    <location>
        <begin position="176"/>
        <end position="189"/>
    </location>
</feature>
<gene>
    <name evidence="4" type="ORF">PoMZ_11223</name>
</gene>
<dbReference type="Pfam" id="PF10263">
    <property type="entry name" value="SprT-like"/>
    <property type="match status" value="1"/>
</dbReference>
<accession>A0A4P7NJV0</accession>
<feature type="domain" description="HMG box" evidence="3">
    <location>
        <begin position="603"/>
        <end position="649"/>
    </location>
</feature>
<feature type="compositionally biased region" description="Basic and acidic residues" evidence="2">
    <location>
        <begin position="248"/>
        <end position="262"/>
    </location>
</feature>
<dbReference type="SUPFAM" id="SSF47095">
    <property type="entry name" value="HMG-box"/>
    <property type="match status" value="1"/>
</dbReference>
<feature type="region of interest" description="Disordered" evidence="2">
    <location>
        <begin position="1"/>
        <end position="113"/>
    </location>
</feature>
<dbReference type="InterPro" id="IPR036910">
    <property type="entry name" value="HMG_box_dom_sf"/>
</dbReference>
<dbReference type="PANTHER" id="PTHR23099">
    <property type="entry name" value="TRANSCRIPTIONAL REGULATOR"/>
    <property type="match status" value="1"/>
</dbReference>
<evidence type="ECO:0000256" key="2">
    <source>
        <dbReference type="SAM" id="MobiDB-lite"/>
    </source>
</evidence>
<dbReference type="PROSITE" id="PS50118">
    <property type="entry name" value="HMG_BOX_2"/>
    <property type="match status" value="1"/>
</dbReference>
<dbReference type="Gene3D" id="1.10.30.10">
    <property type="entry name" value="High mobility group box domain"/>
    <property type="match status" value="1"/>
</dbReference>
<dbReference type="PANTHER" id="PTHR23099:SF0">
    <property type="entry name" value="GERM CELL NUCLEAR ACIDIC PROTEIN"/>
    <property type="match status" value="1"/>
</dbReference>
<protein>
    <recommendedName>
        <fullName evidence="3">HMG box domain-containing protein</fullName>
    </recommendedName>
</protein>
<sequence length="674" mass="74943">MAPVWASDSSDDDLPSLEDILSRTRGIPQSAPKSTSRRKPRDASKTGTEPGDEETATAPPAKETTVRRRKLGQTVDNPLLRPWGQRPDDEKPSGARTASLKLSEPEKSTRLRVELRARKPRAVAAAVELEESGDDEETVVEDITIMDDSVYFSFSDPDSEDDFVVPDSDSVEILKPKSKPARAKQHSRQPSRNLDQTTFETNEQNPVSRSTTSTISTRGPKQTSQTGGRGSRQENSDTEISTSNTRSKATDKDKKRLSRKEPNQQTCRSSDGDELAGTLSKLRLEPEPVPQSRRKKGQETGSSEDILLDSPTTPPSTPLKFRPKGLISPTKKPPKIPMTPHGPTTDAFWSQEFNDDWNEQHSPRKLFQPPPVPSPAKTSPTKKEQAVQREAKKSFEASKHEIASSFLRELDQAITEGRLTKLAESTGGIKLQWTKTLNTTAGRANWRRETIQRKHSRAAAGTDAPAETVTTTECRHHATIELADKVIDNEDRLLNVLAHEFCHLATFMITGVTTNPHGREFKSWAAKCSRVFAHRGINVTTKHSYEIDFKFAWECVECAGEYKRHSRSINPQRHRCGRCKGELRQTKPVPRGAAAGGKPGESKKKEPTEYQLFMKEQMKIIREENPGSPQKDVMKQVAERWAKVKPKTKGAKKGASVDDLDSATKGLVDLTLEG</sequence>